<evidence type="ECO:0000313" key="8">
    <source>
        <dbReference type="EMBL" id="MBC8531103.1"/>
    </source>
</evidence>
<reference evidence="8" key="1">
    <citation type="submission" date="2020-08" db="EMBL/GenBank/DDBJ databases">
        <title>Genome public.</title>
        <authorList>
            <person name="Liu C."/>
            <person name="Sun Q."/>
        </authorList>
    </citation>
    <scope>NUCLEOTIDE SEQUENCE</scope>
    <source>
        <strain evidence="8">NSJ-53</strain>
    </source>
</reference>
<dbReference type="NCBIfam" id="TIGR00496">
    <property type="entry name" value="frr"/>
    <property type="match status" value="1"/>
</dbReference>
<evidence type="ECO:0000313" key="9">
    <source>
        <dbReference type="Proteomes" id="UP000623172"/>
    </source>
</evidence>
<dbReference type="GO" id="GO:0006415">
    <property type="term" value="P:translational termination"/>
    <property type="evidence" value="ECO:0007669"/>
    <property type="project" value="UniProtKB-UniRule"/>
</dbReference>
<comment type="subcellular location">
    <subcellularLocation>
        <location evidence="1 5">Cytoplasm</location>
    </subcellularLocation>
</comment>
<keyword evidence="6" id="KW-0175">Coiled coil</keyword>
<dbReference type="InterPro" id="IPR036191">
    <property type="entry name" value="RRF_sf"/>
</dbReference>
<dbReference type="InterPro" id="IPR023584">
    <property type="entry name" value="Ribosome_recyc_fac_dom"/>
</dbReference>
<comment type="function">
    <text evidence="5">Responsible for the release of ribosomes from messenger RNA at the termination of protein biosynthesis. May increase the efficiency of translation by recycling ribosomes from one round of translation to another.</text>
</comment>
<organism evidence="8 9">
    <name type="scientific">Gehongia tenuis</name>
    <dbReference type="NCBI Taxonomy" id="2763655"/>
    <lineage>
        <taxon>Bacteria</taxon>
        <taxon>Bacillati</taxon>
        <taxon>Bacillota</taxon>
        <taxon>Clostridia</taxon>
        <taxon>Christensenellales</taxon>
        <taxon>Christensenellaceae</taxon>
        <taxon>Gehongia</taxon>
    </lineage>
</organism>
<dbReference type="GO" id="GO:0043023">
    <property type="term" value="F:ribosomal large subunit binding"/>
    <property type="evidence" value="ECO:0007669"/>
    <property type="project" value="TreeGrafter"/>
</dbReference>
<evidence type="ECO:0000256" key="1">
    <source>
        <dbReference type="ARBA" id="ARBA00004496"/>
    </source>
</evidence>
<sequence length="185" mass="21222">MPDALIQAATKKMEKTVELYKQDLASLRASRANPQVLDRIMVDYYGVPTPINQVGNVAVPEPRLLTITLWDTSMLKEVEKALLASDLGLTPSNDGKMIRLVFPELTEERRKELVKVLYKKNEEAKVAVRAVRRDTIDQFRRQKKNGEMTEDDYKDLEDEIQKLTDAKVKMLEGITAEKEKEIMEI</sequence>
<dbReference type="PANTHER" id="PTHR20982">
    <property type="entry name" value="RIBOSOME RECYCLING FACTOR"/>
    <property type="match status" value="1"/>
</dbReference>
<comment type="similarity">
    <text evidence="2 5">Belongs to the RRF family.</text>
</comment>
<dbReference type="GO" id="GO:0005737">
    <property type="term" value="C:cytoplasm"/>
    <property type="evidence" value="ECO:0007669"/>
    <property type="project" value="UniProtKB-SubCell"/>
</dbReference>
<dbReference type="EMBL" id="JACRSR010000001">
    <property type="protein sequence ID" value="MBC8531103.1"/>
    <property type="molecule type" value="Genomic_DNA"/>
</dbReference>
<evidence type="ECO:0000256" key="6">
    <source>
        <dbReference type="SAM" id="Coils"/>
    </source>
</evidence>
<dbReference type="Pfam" id="PF01765">
    <property type="entry name" value="RRF"/>
    <property type="match status" value="1"/>
</dbReference>
<dbReference type="Gene3D" id="1.10.132.20">
    <property type="entry name" value="Ribosome-recycling factor"/>
    <property type="match status" value="1"/>
</dbReference>
<keyword evidence="4 5" id="KW-0648">Protein biosynthesis</keyword>
<dbReference type="Gene3D" id="3.30.1360.40">
    <property type="match status" value="1"/>
</dbReference>
<evidence type="ECO:0000256" key="5">
    <source>
        <dbReference type="HAMAP-Rule" id="MF_00040"/>
    </source>
</evidence>
<accession>A0A926D4B7</accession>
<keyword evidence="9" id="KW-1185">Reference proteome</keyword>
<dbReference type="FunFam" id="3.30.1360.40:FF:000001">
    <property type="entry name" value="Ribosome-recycling factor"/>
    <property type="match status" value="1"/>
</dbReference>
<dbReference type="CDD" id="cd00520">
    <property type="entry name" value="RRF"/>
    <property type="match status" value="1"/>
</dbReference>
<feature type="coiled-coil region" evidence="6">
    <location>
        <begin position="139"/>
        <end position="173"/>
    </location>
</feature>
<feature type="domain" description="Ribosome recycling factor" evidence="7">
    <location>
        <begin position="21"/>
        <end position="183"/>
    </location>
</feature>
<comment type="caution">
    <text evidence="8">The sequence shown here is derived from an EMBL/GenBank/DDBJ whole genome shotgun (WGS) entry which is preliminary data.</text>
</comment>
<dbReference type="FunFam" id="1.10.132.20:FF:000001">
    <property type="entry name" value="Ribosome-recycling factor"/>
    <property type="match status" value="1"/>
</dbReference>
<dbReference type="SUPFAM" id="SSF55194">
    <property type="entry name" value="Ribosome recycling factor, RRF"/>
    <property type="match status" value="1"/>
</dbReference>
<name>A0A926D4B7_9FIRM</name>
<evidence type="ECO:0000259" key="7">
    <source>
        <dbReference type="Pfam" id="PF01765"/>
    </source>
</evidence>
<protein>
    <recommendedName>
        <fullName evidence="5">Ribosome-recycling factor</fullName>
        <shortName evidence="5">RRF</shortName>
    </recommendedName>
    <alternativeName>
        <fullName evidence="5">Ribosome-releasing factor</fullName>
    </alternativeName>
</protein>
<dbReference type="HAMAP" id="MF_00040">
    <property type="entry name" value="RRF"/>
    <property type="match status" value="1"/>
</dbReference>
<evidence type="ECO:0000256" key="4">
    <source>
        <dbReference type="ARBA" id="ARBA00022917"/>
    </source>
</evidence>
<gene>
    <name evidence="5 8" type="primary">frr</name>
    <name evidence="8" type="ORF">H8696_04485</name>
</gene>
<keyword evidence="3 5" id="KW-0963">Cytoplasm</keyword>
<evidence type="ECO:0000256" key="2">
    <source>
        <dbReference type="ARBA" id="ARBA00005912"/>
    </source>
</evidence>
<evidence type="ECO:0000256" key="3">
    <source>
        <dbReference type="ARBA" id="ARBA00022490"/>
    </source>
</evidence>
<dbReference type="RefSeq" id="WP_330605328.1">
    <property type="nucleotide sequence ID" value="NZ_JACRSR010000001.1"/>
</dbReference>
<dbReference type="Proteomes" id="UP000623172">
    <property type="component" value="Unassembled WGS sequence"/>
</dbReference>
<dbReference type="AlphaFoldDB" id="A0A926D4B7"/>
<dbReference type="InterPro" id="IPR002661">
    <property type="entry name" value="Ribosome_recyc_fac"/>
</dbReference>
<proteinExistence type="inferred from homology"/>
<dbReference type="PANTHER" id="PTHR20982:SF3">
    <property type="entry name" value="MITOCHONDRIAL RIBOSOME RECYCLING FACTOR PSEUDO 1"/>
    <property type="match status" value="1"/>
</dbReference>